<feature type="transmembrane region" description="Helical" evidence="2">
    <location>
        <begin position="81"/>
        <end position="106"/>
    </location>
</feature>
<dbReference type="EMBL" id="HG996468">
    <property type="protein sequence ID" value="CAG1849283.1"/>
    <property type="molecule type" value="Genomic_DNA"/>
</dbReference>
<evidence type="ECO:0000313" key="3">
    <source>
        <dbReference type="EMBL" id="CAG1849283.1"/>
    </source>
</evidence>
<feature type="compositionally biased region" description="Basic and acidic residues" evidence="1">
    <location>
        <begin position="196"/>
        <end position="210"/>
    </location>
</feature>
<protein>
    <submittedName>
        <fullName evidence="3">(wild Malaysian banana) hypothetical protein</fullName>
    </submittedName>
</protein>
<keyword evidence="2" id="KW-0812">Transmembrane</keyword>
<feature type="compositionally biased region" description="Basic and acidic residues" evidence="1">
    <location>
        <begin position="172"/>
        <end position="186"/>
    </location>
</feature>
<gene>
    <name evidence="3" type="ORF">GSMUA_208690.1</name>
</gene>
<keyword evidence="2" id="KW-1133">Transmembrane helix</keyword>
<reference evidence="3" key="1">
    <citation type="submission" date="2021-03" db="EMBL/GenBank/DDBJ databases">
        <authorList>
            <consortium name="Genoscope - CEA"/>
            <person name="William W."/>
        </authorList>
    </citation>
    <scope>NUCLEOTIDE SEQUENCE</scope>
    <source>
        <strain evidence="3">Doubled-haploid Pahang</strain>
    </source>
</reference>
<evidence type="ECO:0000256" key="2">
    <source>
        <dbReference type="SAM" id="Phobius"/>
    </source>
</evidence>
<keyword evidence="2" id="KW-0472">Membrane</keyword>
<organism evidence="3">
    <name type="scientific">Musa acuminata subsp. malaccensis</name>
    <name type="common">Wild banana</name>
    <name type="synonym">Musa malaccensis</name>
    <dbReference type="NCBI Taxonomy" id="214687"/>
    <lineage>
        <taxon>Eukaryota</taxon>
        <taxon>Viridiplantae</taxon>
        <taxon>Streptophyta</taxon>
        <taxon>Embryophyta</taxon>
        <taxon>Tracheophyta</taxon>
        <taxon>Spermatophyta</taxon>
        <taxon>Magnoliopsida</taxon>
        <taxon>Liliopsida</taxon>
        <taxon>Zingiberales</taxon>
        <taxon>Musaceae</taxon>
        <taxon>Musa</taxon>
    </lineage>
</organism>
<feature type="region of interest" description="Disordered" evidence="1">
    <location>
        <begin position="142"/>
        <end position="228"/>
    </location>
</feature>
<sequence length="228" mass="25475">MKDTHLHFTRCCFIEWLLLRSSPRRQAAVPQPHHASVKRRHVLVTVPSQVIRPPPLPCRQPIQLPASIPQRRRPAADAGNAVFFALLAFVVVLHHAAAVAGGAVVVRRERCLGRVRFLHVASGRLRDRSEFLPVGRRRGLRLGPLGREGGNVKWRRRRGGVGSGSDGPDAPDAERRGEDCGPRPDRASGVAGEGVESQRHRLERHFEQVHFRNNTKAGSERVLREETF</sequence>
<evidence type="ECO:0000256" key="1">
    <source>
        <dbReference type="SAM" id="MobiDB-lite"/>
    </source>
</evidence>
<name>A0A8D7FD07_MUSAM</name>
<accession>A0A8D7FD07</accession>
<proteinExistence type="predicted"/>
<dbReference type="AlphaFoldDB" id="A0A8D7FD07"/>
<feature type="compositionally biased region" description="Basic and acidic residues" evidence="1">
    <location>
        <begin position="218"/>
        <end position="228"/>
    </location>
</feature>